<evidence type="ECO:0000256" key="1">
    <source>
        <dbReference type="PROSITE-ProRule" id="PRU10141"/>
    </source>
</evidence>
<feature type="non-terminal residue" evidence="2">
    <location>
        <position position="68"/>
    </location>
</feature>
<gene>
    <name evidence="2" type="ORF">EZS28_032498</name>
</gene>
<keyword evidence="1" id="KW-0547">Nucleotide-binding</keyword>
<keyword evidence="1" id="KW-0067">ATP-binding</keyword>
<dbReference type="AlphaFoldDB" id="A0A5J4UNQ4"/>
<sequence length="68" mass="7554">MNSFLTVFHSKIFYYGGDIASKPARILGQGAFGQVHLIHNTQTGLLAAKVMQNSLFDEKEWEAAGRLQ</sequence>
<dbReference type="Gene3D" id="3.30.200.20">
    <property type="entry name" value="Phosphorylase Kinase, domain 1"/>
    <property type="match status" value="1"/>
</dbReference>
<dbReference type="InterPro" id="IPR017441">
    <property type="entry name" value="Protein_kinase_ATP_BS"/>
</dbReference>
<evidence type="ECO:0000313" key="3">
    <source>
        <dbReference type="Proteomes" id="UP000324800"/>
    </source>
</evidence>
<accession>A0A5J4UNQ4</accession>
<proteinExistence type="predicted"/>
<comment type="caution">
    <text evidence="2">The sequence shown here is derived from an EMBL/GenBank/DDBJ whole genome shotgun (WGS) entry which is preliminary data.</text>
</comment>
<name>A0A5J4UNQ4_9EUKA</name>
<evidence type="ECO:0000313" key="2">
    <source>
        <dbReference type="EMBL" id="KAA6371973.1"/>
    </source>
</evidence>
<feature type="binding site" evidence="1">
    <location>
        <position position="49"/>
    </location>
    <ligand>
        <name>ATP</name>
        <dbReference type="ChEBI" id="CHEBI:30616"/>
    </ligand>
</feature>
<organism evidence="2 3">
    <name type="scientific">Streblomastix strix</name>
    <dbReference type="NCBI Taxonomy" id="222440"/>
    <lineage>
        <taxon>Eukaryota</taxon>
        <taxon>Metamonada</taxon>
        <taxon>Preaxostyla</taxon>
        <taxon>Oxymonadida</taxon>
        <taxon>Streblomastigidae</taxon>
        <taxon>Streblomastix</taxon>
    </lineage>
</organism>
<protein>
    <recommendedName>
        <fullName evidence="4">Protein kinase domain-containing protein</fullName>
    </recommendedName>
</protein>
<dbReference type="Proteomes" id="UP000324800">
    <property type="component" value="Unassembled WGS sequence"/>
</dbReference>
<dbReference type="EMBL" id="SNRW01014001">
    <property type="protein sequence ID" value="KAA6371973.1"/>
    <property type="molecule type" value="Genomic_DNA"/>
</dbReference>
<dbReference type="PROSITE" id="PS00107">
    <property type="entry name" value="PROTEIN_KINASE_ATP"/>
    <property type="match status" value="1"/>
</dbReference>
<reference evidence="2 3" key="1">
    <citation type="submission" date="2019-03" db="EMBL/GenBank/DDBJ databases">
        <title>Single cell metagenomics reveals metabolic interactions within the superorganism composed of flagellate Streblomastix strix and complex community of Bacteroidetes bacteria on its surface.</title>
        <authorList>
            <person name="Treitli S.C."/>
            <person name="Kolisko M."/>
            <person name="Husnik F."/>
            <person name="Keeling P."/>
            <person name="Hampl V."/>
        </authorList>
    </citation>
    <scope>NUCLEOTIDE SEQUENCE [LARGE SCALE GENOMIC DNA]</scope>
    <source>
        <strain evidence="2">ST1C</strain>
    </source>
</reference>
<evidence type="ECO:0008006" key="4">
    <source>
        <dbReference type="Google" id="ProtNLM"/>
    </source>
</evidence>
<dbReference type="GO" id="GO:0005524">
    <property type="term" value="F:ATP binding"/>
    <property type="evidence" value="ECO:0007669"/>
    <property type="project" value="UniProtKB-UniRule"/>
</dbReference>